<name>A0A918Z163_9ACTN</name>
<dbReference type="PROSITE" id="PS50231">
    <property type="entry name" value="RICIN_B_LECTIN"/>
    <property type="match status" value="1"/>
</dbReference>
<proteinExistence type="predicted"/>
<dbReference type="InterPro" id="IPR035992">
    <property type="entry name" value="Ricin_B-like_lectins"/>
</dbReference>
<dbReference type="Proteomes" id="UP000603227">
    <property type="component" value="Unassembled WGS sequence"/>
</dbReference>
<reference evidence="3" key="1">
    <citation type="journal article" date="2014" name="Int. J. Syst. Evol. Microbiol.">
        <title>Complete genome sequence of Corynebacterium casei LMG S-19264T (=DSM 44701T), isolated from a smear-ripened cheese.</title>
        <authorList>
            <consortium name="US DOE Joint Genome Institute (JGI-PGF)"/>
            <person name="Walter F."/>
            <person name="Albersmeier A."/>
            <person name="Kalinowski J."/>
            <person name="Ruckert C."/>
        </authorList>
    </citation>
    <scope>NUCLEOTIDE SEQUENCE</scope>
    <source>
        <strain evidence="3">CGMCC 4.7403</strain>
    </source>
</reference>
<dbReference type="AlphaFoldDB" id="A0A918Z163"/>
<keyword evidence="4" id="KW-1185">Reference proteome</keyword>
<dbReference type="Pfam" id="PF14200">
    <property type="entry name" value="RicinB_lectin_2"/>
    <property type="match status" value="1"/>
</dbReference>
<dbReference type="Gene3D" id="2.80.10.50">
    <property type="match status" value="1"/>
</dbReference>
<protein>
    <recommendedName>
        <fullName evidence="2">Ricin B lectin domain-containing protein</fullName>
    </recommendedName>
</protein>
<evidence type="ECO:0000259" key="2">
    <source>
        <dbReference type="Pfam" id="PF14200"/>
    </source>
</evidence>
<gene>
    <name evidence="3" type="ORF">GCM10017771_50650</name>
</gene>
<accession>A0A918Z163</accession>
<feature type="chain" id="PRO_5037273094" description="Ricin B lectin domain-containing protein" evidence="1">
    <location>
        <begin position="30"/>
        <end position="168"/>
    </location>
</feature>
<organism evidence="3 4">
    <name type="scientific">Streptomyces capitiformicae</name>
    <dbReference type="NCBI Taxonomy" id="2014920"/>
    <lineage>
        <taxon>Bacteria</taxon>
        <taxon>Bacillati</taxon>
        <taxon>Actinomycetota</taxon>
        <taxon>Actinomycetes</taxon>
        <taxon>Kitasatosporales</taxon>
        <taxon>Streptomycetaceae</taxon>
        <taxon>Streptomyces</taxon>
    </lineage>
</organism>
<keyword evidence="1" id="KW-0732">Signal</keyword>
<feature type="domain" description="Ricin B lectin" evidence="2">
    <location>
        <begin position="68"/>
        <end position="143"/>
    </location>
</feature>
<evidence type="ECO:0000313" key="4">
    <source>
        <dbReference type="Proteomes" id="UP000603227"/>
    </source>
</evidence>
<dbReference type="EMBL" id="BNAT01000018">
    <property type="protein sequence ID" value="GHE33481.1"/>
    <property type="molecule type" value="Genomic_DNA"/>
</dbReference>
<sequence>MKRTPIGRAAVVAALSAVVLAVSQAPASAAPSGWHELDNFQTGQHTFLTDGGGKTLSRISVPAHLFAFNLKEGGYYEVVQNDAVWKCLDSNHAGNVYGMGCNGGDYQRWRVEDLGNRWIDRLQRNTHVYRLVNKATGRCLDANYDGALYTLGCNGGNHQMWYHVLPWR</sequence>
<dbReference type="RefSeq" id="WP_189784735.1">
    <property type="nucleotide sequence ID" value="NZ_BNAT01000018.1"/>
</dbReference>
<reference evidence="3" key="2">
    <citation type="submission" date="2020-09" db="EMBL/GenBank/DDBJ databases">
        <authorList>
            <person name="Sun Q."/>
            <person name="Zhou Y."/>
        </authorList>
    </citation>
    <scope>NUCLEOTIDE SEQUENCE</scope>
    <source>
        <strain evidence="3">CGMCC 4.7403</strain>
    </source>
</reference>
<dbReference type="InterPro" id="IPR000772">
    <property type="entry name" value="Ricin_B_lectin"/>
</dbReference>
<comment type="caution">
    <text evidence="3">The sequence shown here is derived from an EMBL/GenBank/DDBJ whole genome shotgun (WGS) entry which is preliminary data.</text>
</comment>
<feature type="signal peptide" evidence="1">
    <location>
        <begin position="1"/>
        <end position="29"/>
    </location>
</feature>
<evidence type="ECO:0000256" key="1">
    <source>
        <dbReference type="SAM" id="SignalP"/>
    </source>
</evidence>
<dbReference type="CDD" id="cd23415">
    <property type="entry name" value="beta-trefoil_Ricin_AH"/>
    <property type="match status" value="1"/>
</dbReference>
<dbReference type="SUPFAM" id="SSF50370">
    <property type="entry name" value="Ricin B-like lectins"/>
    <property type="match status" value="1"/>
</dbReference>
<evidence type="ECO:0000313" key="3">
    <source>
        <dbReference type="EMBL" id="GHE33481.1"/>
    </source>
</evidence>